<dbReference type="Gene3D" id="3.60.110.10">
    <property type="entry name" value="Carbon-nitrogen hydrolase"/>
    <property type="match status" value="1"/>
</dbReference>
<dbReference type="Proteomes" id="UP000054342">
    <property type="component" value="Unassembled WGS sequence"/>
</dbReference>
<dbReference type="GO" id="GO:0016836">
    <property type="term" value="F:hydro-lyase activity"/>
    <property type="evidence" value="ECO:0007669"/>
    <property type="project" value="UniProtKB-ARBA"/>
</dbReference>
<dbReference type="CDD" id="cd07564">
    <property type="entry name" value="nitrilases_CHs"/>
    <property type="match status" value="1"/>
</dbReference>
<dbReference type="PANTHER" id="PTHR46044:SF14">
    <property type="entry name" value="ARYLACETONITRILASE"/>
    <property type="match status" value="1"/>
</dbReference>
<dbReference type="HOGENOM" id="CLU_030130_6_0_1"/>
<dbReference type="PROSITE" id="PS50263">
    <property type="entry name" value="CN_HYDROLASE"/>
    <property type="match status" value="1"/>
</dbReference>
<comment type="similarity">
    <text evidence="1">Belongs to the carbon-nitrogen hydrolase superfamily. Nitrilase family.</text>
</comment>
<evidence type="ECO:0000256" key="1">
    <source>
        <dbReference type="ARBA" id="ARBA00008129"/>
    </source>
</evidence>
<dbReference type="EMBL" id="KN847319">
    <property type="protein sequence ID" value="KIW55437.1"/>
    <property type="molecule type" value="Genomic_DNA"/>
</dbReference>
<dbReference type="InterPro" id="IPR000132">
    <property type="entry name" value="Nitrilase/CN_hydratase_CS"/>
</dbReference>
<dbReference type="PROSITE" id="PS00921">
    <property type="entry name" value="NITRIL_CHT_2"/>
    <property type="match status" value="1"/>
</dbReference>
<dbReference type="InterPro" id="IPR015889">
    <property type="entry name" value="Intradiol_dOase_core"/>
</dbReference>
<dbReference type="GO" id="GO:0016702">
    <property type="term" value="F:oxidoreductase activity, acting on single donors with incorporation of molecular oxygen, incorporation of two atoms of oxygen"/>
    <property type="evidence" value="ECO:0007669"/>
    <property type="project" value="InterPro"/>
</dbReference>
<comment type="catalytic activity">
    <reaction evidence="3">
        <text>a nitrile + 2 H2O = a carboxylate + NH4(+)</text>
        <dbReference type="Rhea" id="RHEA:21724"/>
        <dbReference type="ChEBI" id="CHEBI:15377"/>
        <dbReference type="ChEBI" id="CHEBI:18379"/>
        <dbReference type="ChEBI" id="CHEBI:28938"/>
        <dbReference type="ChEBI" id="CHEBI:29067"/>
        <dbReference type="EC" id="3.5.5.1"/>
    </reaction>
</comment>
<dbReference type="GO" id="GO:0000257">
    <property type="term" value="F:nitrilase activity"/>
    <property type="evidence" value="ECO:0007669"/>
    <property type="project" value="UniProtKB-EC"/>
</dbReference>
<feature type="domain" description="CN hydrolase" evidence="6">
    <location>
        <begin position="77"/>
        <end position="354"/>
    </location>
</feature>
<keyword evidence="8" id="KW-1185">Reference proteome</keyword>
<dbReference type="GeneID" id="25326089"/>
<dbReference type="Pfam" id="PF00795">
    <property type="entry name" value="CN_hydrolase"/>
    <property type="match status" value="1"/>
</dbReference>
<gene>
    <name evidence="7" type="ORF">PV05_04181</name>
</gene>
<evidence type="ECO:0000256" key="3">
    <source>
        <dbReference type="ARBA" id="ARBA00036406"/>
    </source>
</evidence>
<feature type="active site" description="Proton acceptor" evidence="5">
    <location>
        <position position="117"/>
    </location>
</feature>
<dbReference type="EC" id="3.5.5.1" evidence="4"/>
<evidence type="ECO:0000256" key="5">
    <source>
        <dbReference type="PROSITE-ProRule" id="PRU10139"/>
    </source>
</evidence>
<sequence>MVTAEGYRSLTTQLFPRADPHLTDDTVFAVKEDLILDFTPSDDPKASLDLKYDFTLTPLSPGNSQSQRNESQMGNKVRVGAIQAEPVWLDLQGGVRKVTSLIEQAAKDGINVLGFPEVFIPGYPWSIFTEPTITNTEFIAEYQANSLGRESVEMDKIRSSVKKAGIFVVLGYSERAGGSLYIAQSFIDPSGTIVLHRRKIKPTYTERAVWGEGQADSLTNVIQTPHFGRIGALNCWEHFLPLLRYNEYCQGVDIHVASWPLFWDRSKDLPGSYNSQASANRLTGQFMAMEGTCFVLIATQLLTEGNRERTKLSDVPFVKTPGGGFAMIFGPDGKPLVPAFDPGHEGILAADIDLGAIDYAKQVLDVVGHYSRPDLLSLNVNREPAKHVHYISASESRLIHSVDESHKVTTE</sequence>
<dbReference type="PROSITE" id="PS00920">
    <property type="entry name" value="NITRIL_CHT_1"/>
    <property type="match status" value="1"/>
</dbReference>
<proteinExistence type="inferred from homology"/>
<evidence type="ECO:0000259" key="6">
    <source>
        <dbReference type="PROSITE" id="PS50263"/>
    </source>
</evidence>
<dbReference type="InterPro" id="IPR044149">
    <property type="entry name" value="Nitrilases_CHs"/>
</dbReference>
<dbReference type="RefSeq" id="XP_013316021.1">
    <property type="nucleotide sequence ID" value="XM_013460567.1"/>
</dbReference>
<evidence type="ECO:0000256" key="2">
    <source>
        <dbReference type="ARBA" id="ARBA00022801"/>
    </source>
</evidence>
<evidence type="ECO:0000313" key="7">
    <source>
        <dbReference type="EMBL" id="KIW55437.1"/>
    </source>
</evidence>
<protein>
    <recommendedName>
        <fullName evidence="4">nitrilase</fullName>
        <ecNumber evidence="4">3.5.5.1</ecNumber>
    </recommendedName>
</protein>
<dbReference type="OrthoDB" id="10250282at2759"/>
<organism evidence="7 8">
    <name type="scientific">Exophiala xenobiotica</name>
    <dbReference type="NCBI Taxonomy" id="348802"/>
    <lineage>
        <taxon>Eukaryota</taxon>
        <taxon>Fungi</taxon>
        <taxon>Dikarya</taxon>
        <taxon>Ascomycota</taxon>
        <taxon>Pezizomycotina</taxon>
        <taxon>Eurotiomycetes</taxon>
        <taxon>Chaetothyriomycetidae</taxon>
        <taxon>Chaetothyriales</taxon>
        <taxon>Herpotrichiellaceae</taxon>
        <taxon>Exophiala</taxon>
    </lineage>
</organism>
<evidence type="ECO:0000256" key="4">
    <source>
        <dbReference type="ARBA" id="ARBA00039045"/>
    </source>
</evidence>
<keyword evidence="2" id="KW-0378">Hydrolase</keyword>
<dbReference type="InterPro" id="IPR036526">
    <property type="entry name" value="C-N_Hydrolase_sf"/>
</dbReference>
<dbReference type="InterPro" id="IPR000627">
    <property type="entry name" value="Intradiol_dOase_C"/>
</dbReference>
<dbReference type="SUPFAM" id="SSF49482">
    <property type="entry name" value="Aromatic compound dioxygenase"/>
    <property type="match status" value="1"/>
</dbReference>
<dbReference type="GO" id="GO:0008199">
    <property type="term" value="F:ferric iron binding"/>
    <property type="evidence" value="ECO:0007669"/>
    <property type="project" value="InterPro"/>
</dbReference>
<accession>A0A0D2CZ82</accession>
<name>A0A0D2CZ82_9EURO</name>
<dbReference type="PANTHER" id="PTHR46044">
    <property type="entry name" value="NITRILASE"/>
    <property type="match status" value="1"/>
</dbReference>
<dbReference type="Gene3D" id="2.60.130.10">
    <property type="entry name" value="Aromatic compound dioxygenase"/>
    <property type="match status" value="1"/>
</dbReference>
<evidence type="ECO:0000313" key="8">
    <source>
        <dbReference type="Proteomes" id="UP000054342"/>
    </source>
</evidence>
<dbReference type="SUPFAM" id="SSF56317">
    <property type="entry name" value="Carbon-nitrogen hydrolase"/>
    <property type="match status" value="1"/>
</dbReference>
<dbReference type="STRING" id="348802.A0A0D2CZ82"/>
<dbReference type="InterPro" id="IPR003010">
    <property type="entry name" value="C-N_Hydrolase"/>
</dbReference>
<dbReference type="Pfam" id="PF00775">
    <property type="entry name" value="Dioxygenase_C"/>
    <property type="match status" value="1"/>
</dbReference>
<dbReference type="AlphaFoldDB" id="A0A0D2CZ82"/>
<reference evidence="7 8" key="1">
    <citation type="submission" date="2015-01" db="EMBL/GenBank/DDBJ databases">
        <title>The Genome Sequence of Exophiala xenobiotica CBS118157.</title>
        <authorList>
            <consortium name="The Broad Institute Genomics Platform"/>
            <person name="Cuomo C."/>
            <person name="de Hoog S."/>
            <person name="Gorbushina A."/>
            <person name="Stielow B."/>
            <person name="Teixiera M."/>
            <person name="Abouelleil A."/>
            <person name="Chapman S.B."/>
            <person name="Priest M."/>
            <person name="Young S.K."/>
            <person name="Wortman J."/>
            <person name="Nusbaum C."/>
            <person name="Birren B."/>
        </authorList>
    </citation>
    <scope>NUCLEOTIDE SEQUENCE [LARGE SCALE GENOMIC DNA]</scope>
    <source>
        <strain evidence="7 8">CBS 118157</strain>
    </source>
</reference>